<organism evidence="4 5">
    <name type="scientific">Pisum sativum</name>
    <name type="common">Garden pea</name>
    <name type="synonym">Lathyrus oleraceus</name>
    <dbReference type="NCBI Taxonomy" id="3888"/>
    <lineage>
        <taxon>Eukaryota</taxon>
        <taxon>Viridiplantae</taxon>
        <taxon>Streptophyta</taxon>
        <taxon>Embryophyta</taxon>
        <taxon>Tracheophyta</taxon>
        <taxon>Spermatophyta</taxon>
        <taxon>Magnoliopsida</taxon>
        <taxon>eudicotyledons</taxon>
        <taxon>Gunneridae</taxon>
        <taxon>Pentapetalae</taxon>
        <taxon>rosids</taxon>
        <taxon>fabids</taxon>
        <taxon>Fabales</taxon>
        <taxon>Fabaceae</taxon>
        <taxon>Papilionoideae</taxon>
        <taxon>50 kb inversion clade</taxon>
        <taxon>NPAAA clade</taxon>
        <taxon>Hologalegina</taxon>
        <taxon>IRL clade</taxon>
        <taxon>Fabeae</taxon>
        <taxon>Lathyrus</taxon>
    </lineage>
</organism>
<dbReference type="SUPFAM" id="SSF51197">
    <property type="entry name" value="Clavaminate synthase-like"/>
    <property type="match status" value="1"/>
</dbReference>
<dbReference type="Proteomes" id="UP001058974">
    <property type="component" value="Chromosome 4"/>
</dbReference>
<dbReference type="Gene3D" id="3.10.490.10">
    <property type="entry name" value="Gamma-glutamyl cyclotransferase-like"/>
    <property type="match status" value="1"/>
</dbReference>
<evidence type="ECO:0000256" key="2">
    <source>
        <dbReference type="ARBA" id="ARBA00023004"/>
    </source>
</evidence>
<sequence length="468" mass="53520">MVGPRILIFKYSTQKESNCVTCLHKLFHKRAAEHTCFVEMTVYPDLDEASALASLPGDVDGYISICGYGSLLSEKSARSTFPNLTNFRTARLTGFRRLFSVVAPVFFTHGIANLTTQEIAGLSAEPCQDETIIITVFDINKTEIPAFIQREREYRSLPVFPESLDGKPFTNPAVLCASYTDEEFFKYKCFEGREIYFQQYGEYNIHKIWRDDVLPCRVYLRHCVLAAKSLGDEVYNNFLDHTFIADRKTTIRQYFEKTATGIMEEEPPESLKALATKPDYDRATELKAFDQTKDGVKGLVDASITNIPRMFHHEIDKDSAPSSSSTTKLLVPSVDLVDIHQDPTRRKTVVEKIRETSETWGFFQAVNHGIEITVLDEMKNGVIRFFEQDSEVKRELYSRDDVVKPLVYNSNFHLYSSPAANWRNTFYCFMAPQSPKPEDLPSVCSYMLDIILIQLYDRDTPTLTMSKI</sequence>
<keyword evidence="1" id="KW-0479">Metal-binding</keyword>
<evidence type="ECO:0000259" key="3">
    <source>
        <dbReference type="Pfam" id="PF14226"/>
    </source>
</evidence>
<evidence type="ECO:0000313" key="5">
    <source>
        <dbReference type="Proteomes" id="UP001058974"/>
    </source>
</evidence>
<dbReference type="Pfam" id="PF14226">
    <property type="entry name" value="DIOX_N"/>
    <property type="match status" value="1"/>
</dbReference>
<evidence type="ECO:0000313" key="4">
    <source>
        <dbReference type="EMBL" id="KAI5415704.1"/>
    </source>
</evidence>
<dbReference type="EMBL" id="JAMSHJ010000004">
    <property type="protein sequence ID" value="KAI5415704.1"/>
    <property type="molecule type" value="Genomic_DNA"/>
</dbReference>
<reference evidence="4 5" key="1">
    <citation type="journal article" date="2022" name="Nat. Genet.">
        <title>Improved pea reference genome and pan-genome highlight genomic features and evolutionary characteristics.</title>
        <authorList>
            <person name="Yang T."/>
            <person name="Liu R."/>
            <person name="Luo Y."/>
            <person name="Hu S."/>
            <person name="Wang D."/>
            <person name="Wang C."/>
            <person name="Pandey M.K."/>
            <person name="Ge S."/>
            <person name="Xu Q."/>
            <person name="Li N."/>
            <person name="Li G."/>
            <person name="Huang Y."/>
            <person name="Saxena R.K."/>
            <person name="Ji Y."/>
            <person name="Li M."/>
            <person name="Yan X."/>
            <person name="He Y."/>
            <person name="Liu Y."/>
            <person name="Wang X."/>
            <person name="Xiang C."/>
            <person name="Varshney R.K."/>
            <person name="Ding H."/>
            <person name="Gao S."/>
            <person name="Zong X."/>
        </authorList>
    </citation>
    <scope>NUCLEOTIDE SEQUENCE [LARGE SCALE GENOMIC DNA]</scope>
    <source>
        <strain evidence="4 5">cv. Zhongwan 6</strain>
    </source>
</reference>
<protein>
    <recommendedName>
        <fullName evidence="3">Non-haem dioxygenase N-terminal domain-containing protein</fullName>
    </recommendedName>
</protein>
<keyword evidence="5" id="KW-1185">Reference proteome</keyword>
<name>A0A9D5AQW2_PEA</name>
<feature type="domain" description="Non-haem dioxygenase N-terminal" evidence="3">
    <location>
        <begin position="331"/>
        <end position="434"/>
    </location>
</feature>
<evidence type="ECO:0000256" key="1">
    <source>
        <dbReference type="ARBA" id="ARBA00022723"/>
    </source>
</evidence>
<keyword evidence="2" id="KW-0408">Iron</keyword>
<dbReference type="InterPro" id="IPR026992">
    <property type="entry name" value="DIOX_N"/>
</dbReference>
<dbReference type="Gene3D" id="2.60.120.330">
    <property type="entry name" value="B-lactam Antibiotic, Isopenicillin N Synthase, Chain"/>
    <property type="match status" value="1"/>
</dbReference>
<proteinExistence type="predicted"/>
<accession>A0A9D5AQW2</accession>
<gene>
    <name evidence="4" type="ORF">KIW84_040932</name>
</gene>
<dbReference type="AlphaFoldDB" id="A0A9D5AQW2"/>
<dbReference type="InterPro" id="IPR027443">
    <property type="entry name" value="IPNS-like_sf"/>
</dbReference>
<dbReference type="Gramene" id="Psat04G0093200-T2">
    <property type="protein sequence ID" value="KAI5415704.1"/>
    <property type="gene ID" value="KIW84_040932"/>
</dbReference>
<dbReference type="GO" id="GO:0046872">
    <property type="term" value="F:metal ion binding"/>
    <property type="evidence" value="ECO:0007669"/>
    <property type="project" value="UniProtKB-KW"/>
</dbReference>
<dbReference type="PANTHER" id="PTHR35748">
    <property type="entry name" value="OS05G0358400 PROTEIN"/>
    <property type="match status" value="1"/>
</dbReference>
<dbReference type="PANTHER" id="PTHR35748:SF2">
    <property type="entry name" value="GAMMA-GLUTAMYL CYCLOTRANSFERASE-RELATED"/>
    <property type="match status" value="1"/>
</dbReference>
<comment type="caution">
    <text evidence="4">The sequence shown here is derived from an EMBL/GenBank/DDBJ whole genome shotgun (WGS) entry which is preliminary data.</text>
</comment>